<sequence length="475" mass="53479">MRSKQDGKLTTLIGRRTFMKRGAAVAATLFGLSAGLVRTPAQASAKLGEPEKADLKFGFIKLTDMAPLAIAKELGYFEEEGLYVELEAQANWKVLLDRVIDGQLDGAHMLAGQPIAATIGYGTQADIITPISLDLNGNGITVSNAVWEMMKPSIPKENGKPKHPIGAEYLKPVVEQYRKAGKLFKMGMVFPVSTHNYELRYWLAAGGLHPGYYAPQRGDTAGTIQAQVHLSVTPPPQMPATLEAGTIDGYCVGEPWNQQAVMRGIGVAVITDYEIWKNNPEKVFGVRREFAEKFPNTTIRIVRALIRAQYWLDQENNKNRPEAVKILSRPYYVGADYDVIANSMTGFFEYERGDRRAAHDFNVFFRYNAPYPYYSDAIWYLTQMRRWGQIPEQRPDDWYFETAKKVYRPDLYKAAAESLIAEGIMNESDFPEEVWKSDGFRPVQRGFIDGIPYDGRFPNRYIDSLPIGLKGNEKA</sequence>
<dbReference type="SUPFAM" id="SSF53850">
    <property type="entry name" value="Periplasmic binding protein-like II"/>
    <property type="match status" value="1"/>
</dbReference>
<dbReference type="EMBL" id="AP018558">
    <property type="protein sequence ID" value="BBD77021.1"/>
    <property type="molecule type" value="Genomic_DNA"/>
</dbReference>
<keyword evidence="2" id="KW-0813">Transport</keyword>
<keyword evidence="5" id="KW-0472">Membrane</keyword>
<comment type="subcellular location">
    <subcellularLocation>
        <location evidence="1">Endomembrane system</location>
    </subcellularLocation>
</comment>
<proteinExistence type="inferred from homology"/>
<evidence type="ECO:0000256" key="6">
    <source>
        <dbReference type="ARBA" id="ARBA00024031"/>
    </source>
</evidence>
<dbReference type="InterPro" id="IPR044527">
    <property type="entry name" value="NrtA/CpmA_ABC-bd_dom"/>
</dbReference>
<dbReference type="Proteomes" id="UP000262004">
    <property type="component" value="Chromosome"/>
</dbReference>
<accession>A0A2Z6DX24</accession>
<evidence type="ECO:0000256" key="4">
    <source>
        <dbReference type="ARBA" id="ARBA00022519"/>
    </source>
</evidence>
<evidence type="ECO:0000313" key="7">
    <source>
        <dbReference type="EMBL" id="BBD77021.1"/>
    </source>
</evidence>
<keyword evidence="3" id="KW-1003">Cell membrane</keyword>
<protein>
    <submittedName>
        <fullName evidence="7">Nitrate ABC transporter, substrate-binding protein</fullName>
    </submittedName>
</protein>
<evidence type="ECO:0000256" key="2">
    <source>
        <dbReference type="ARBA" id="ARBA00022448"/>
    </source>
</evidence>
<dbReference type="AlphaFoldDB" id="A0A2Z6DX24"/>
<dbReference type="Pfam" id="PF13379">
    <property type="entry name" value="NMT1_2"/>
    <property type="match status" value="1"/>
</dbReference>
<evidence type="ECO:0000256" key="3">
    <source>
        <dbReference type="ARBA" id="ARBA00022475"/>
    </source>
</evidence>
<dbReference type="KEGG" id="htl:HPTL_0753"/>
<dbReference type="PANTHER" id="PTHR30024">
    <property type="entry name" value="ALIPHATIC SULFONATES-BINDING PROTEIN-RELATED"/>
    <property type="match status" value="1"/>
</dbReference>
<dbReference type="PANTHER" id="PTHR30024:SF43">
    <property type="entry name" value="BLL4572 PROTEIN"/>
    <property type="match status" value="1"/>
</dbReference>
<dbReference type="CDD" id="cd13553">
    <property type="entry name" value="PBP2_NrtA_CpmA_like"/>
    <property type="match status" value="1"/>
</dbReference>
<keyword evidence="8" id="KW-1185">Reference proteome</keyword>
<dbReference type="Gene3D" id="3.40.190.10">
    <property type="entry name" value="Periplasmic binding protein-like II"/>
    <property type="match status" value="2"/>
</dbReference>
<dbReference type="PROSITE" id="PS51318">
    <property type="entry name" value="TAT"/>
    <property type="match status" value="1"/>
</dbReference>
<comment type="similarity">
    <text evidence="6">Belongs to the CmpA/NrtA family.</text>
</comment>
<evidence type="ECO:0000313" key="8">
    <source>
        <dbReference type="Proteomes" id="UP000262004"/>
    </source>
</evidence>
<reference evidence="7 8" key="1">
    <citation type="submission" date="2018-04" db="EMBL/GenBank/DDBJ databases">
        <title>Complete genome sequence of Hydrogenophilus thermoluteolus TH-1.</title>
        <authorList>
            <person name="Arai H."/>
        </authorList>
    </citation>
    <scope>NUCLEOTIDE SEQUENCE [LARGE SCALE GENOMIC DNA]</scope>
    <source>
        <strain evidence="7 8">TH-1</strain>
    </source>
</reference>
<evidence type="ECO:0000256" key="1">
    <source>
        <dbReference type="ARBA" id="ARBA00004308"/>
    </source>
</evidence>
<evidence type="ECO:0000256" key="5">
    <source>
        <dbReference type="ARBA" id="ARBA00023136"/>
    </source>
</evidence>
<dbReference type="GO" id="GO:0012505">
    <property type="term" value="C:endomembrane system"/>
    <property type="evidence" value="ECO:0007669"/>
    <property type="project" value="UniProtKB-SubCell"/>
</dbReference>
<dbReference type="InterPro" id="IPR006311">
    <property type="entry name" value="TAT_signal"/>
</dbReference>
<name>A0A2Z6DX24_HYDTE</name>
<organism evidence="7 8">
    <name type="scientific">Hydrogenophilus thermoluteolus</name>
    <name type="common">Pseudomonas hydrogenothermophila</name>
    <dbReference type="NCBI Taxonomy" id="297"/>
    <lineage>
        <taxon>Bacteria</taxon>
        <taxon>Pseudomonadati</taxon>
        <taxon>Pseudomonadota</taxon>
        <taxon>Hydrogenophilia</taxon>
        <taxon>Hydrogenophilales</taxon>
        <taxon>Hydrogenophilaceae</taxon>
        <taxon>Hydrogenophilus</taxon>
    </lineage>
</organism>
<gene>
    <name evidence="7" type="ORF">HPTL_0753</name>
</gene>
<keyword evidence="4" id="KW-0997">Cell inner membrane</keyword>